<dbReference type="Pfam" id="PF05284">
    <property type="entry name" value="DUF736"/>
    <property type="match status" value="1"/>
</dbReference>
<sequence>MAQIGSFTRGDNGVYTGEIRTLTLRVKATIRPCERDNEKSPDHRVSAGGTEFGAAWTKAARETGAEYLSLKLDDPSFPAPIYATLSQGDDGEHKLIWSR</sequence>
<dbReference type="RefSeq" id="WP_107393792.1">
    <property type="nucleotide sequence ID" value="NZ_PHHF01000006.1"/>
</dbReference>
<accession>A0A2T4I7Z5</accession>
<dbReference type="InterPro" id="IPR007948">
    <property type="entry name" value="DUF736"/>
</dbReference>
<reference evidence="1 2" key="1">
    <citation type="submission" date="2017-11" db="EMBL/GenBank/DDBJ databases">
        <title>Sphingomonas oleivorans sp. nov., isolated from oil-contaminated soil.</title>
        <authorList>
            <person name="Wang L."/>
            <person name="Chen L."/>
        </authorList>
    </citation>
    <scope>NUCLEOTIDE SEQUENCE [LARGE SCALE GENOMIC DNA]</scope>
    <source>
        <strain evidence="1 2">K101</strain>
    </source>
</reference>
<name>A0A2T4I7Z5_9SPHN</name>
<dbReference type="EMBL" id="PHHF01000006">
    <property type="protein sequence ID" value="PTD27484.1"/>
    <property type="molecule type" value="Genomic_DNA"/>
</dbReference>
<evidence type="ECO:0000313" key="2">
    <source>
        <dbReference type="Proteomes" id="UP000241206"/>
    </source>
</evidence>
<evidence type="ECO:0000313" key="1">
    <source>
        <dbReference type="EMBL" id="PTD27484.1"/>
    </source>
</evidence>
<proteinExistence type="predicted"/>
<keyword evidence="2" id="KW-1185">Reference proteome</keyword>
<protein>
    <submittedName>
        <fullName evidence="1">DUF736 domain-containing protein</fullName>
    </submittedName>
</protein>
<organism evidence="1 2">
    <name type="scientific">Edaphosphingomonas fennica</name>
    <dbReference type="NCBI Taxonomy" id="114404"/>
    <lineage>
        <taxon>Bacteria</taxon>
        <taxon>Pseudomonadati</taxon>
        <taxon>Pseudomonadota</taxon>
        <taxon>Alphaproteobacteria</taxon>
        <taxon>Sphingomonadales</taxon>
        <taxon>Rhizorhabdaceae</taxon>
        <taxon>Edaphosphingomonas</taxon>
    </lineage>
</organism>
<comment type="caution">
    <text evidence="1">The sequence shown here is derived from an EMBL/GenBank/DDBJ whole genome shotgun (WGS) entry which is preliminary data.</text>
</comment>
<gene>
    <name evidence="1" type="ORF">CV103_01740</name>
</gene>
<dbReference type="Proteomes" id="UP000241206">
    <property type="component" value="Unassembled WGS sequence"/>
</dbReference>
<dbReference type="AlphaFoldDB" id="A0A2T4I7Z5"/>